<dbReference type="EMBL" id="LJEX02000136">
    <property type="protein sequence ID" value="OCO80476.1"/>
    <property type="molecule type" value="Genomic_DNA"/>
</dbReference>
<name>A0A0G3SYZ3_SERMA</name>
<organism evidence="13 16">
    <name type="scientific">Serratia marcescens</name>
    <dbReference type="NCBI Taxonomy" id="615"/>
    <lineage>
        <taxon>Bacteria</taxon>
        <taxon>Pseudomonadati</taxon>
        <taxon>Pseudomonadota</taxon>
        <taxon>Gammaproteobacteria</taxon>
        <taxon>Enterobacterales</taxon>
        <taxon>Yersiniaceae</taxon>
        <taxon>Serratia</taxon>
    </lineage>
</organism>
<dbReference type="InterPro" id="IPR035906">
    <property type="entry name" value="MetI-like_sf"/>
</dbReference>
<evidence type="ECO:0000313" key="16">
    <source>
        <dbReference type="Proteomes" id="UP000050489"/>
    </source>
</evidence>
<dbReference type="Proteomes" id="UP000443014">
    <property type="component" value="Unassembled WGS sequence"/>
</dbReference>
<dbReference type="GeneID" id="98188498"/>
<dbReference type="PANTHER" id="PTHR43744">
    <property type="entry name" value="ABC TRANSPORTER PERMEASE PROTEIN MG189-RELATED-RELATED"/>
    <property type="match status" value="1"/>
</dbReference>
<keyword evidence="7 8" id="KW-0472">Membrane</keyword>
<dbReference type="InterPro" id="IPR000515">
    <property type="entry name" value="MetI-like"/>
</dbReference>
<reference evidence="15 19" key="7">
    <citation type="submission" date="2019-06" db="EMBL/GenBank/DDBJ databases">
        <authorList>
            <person name="Deangelis K."/>
            <person name="Huntemann M."/>
            <person name="Clum A."/>
            <person name="Pillay M."/>
            <person name="Palaniappan K."/>
            <person name="Varghese N."/>
            <person name="Mikhailova N."/>
            <person name="Stamatis D."/>
            <person name="Reddy T."/>
            <person name="Daum C."/>
            <person name="Shapiro N."/>
            <person name="Ivanova N."/>
            <person name="Kyrpides N."/>
            <person name="Woyke T."/>
        </authorList>
    </citation>
    <scope>NUCLEOTIDE SEQUENCE [LARGE SCALE GENOMIC DNA]</scope>
    <source>
        <strain evidence="15 19">106R</strain>
    </source>
</reference>
<keyword evidence="4" id="KW-0997">Cell inner membrane</keyword>
<dbReference type="Proteomes" id="UP000050489">
    <property type="component" value="Unassembled WGS sequence"/>
</dbReference>
<evidence type="ECO:0000256" key="6">
    <source>
        <dbReference type="ARBA" id="ARBA00022989"/>
    </source>
</evidence>
<reference evidence="14" key="6">
    <citation type="submission" date="2018-06" db="EMBL/GenBank/DDBJ databases">
        <authorList>
            <person name="Martins R.C."/>
            <person name="Perdigao-Neto L.V."/>
            <person name="Costa S.F."/>
            <person name="Levin A.S.S."/>
        </authorList>
    </citation>
    <scope>NUCLEOTIDE SEQUENCE</scope>
    <source>
        <strain evidence="14">1283</strain>
    </source>
</reference>
<reference evidence="16" key="1">
    <citation type="submission" date="2016-04" db="EMBL/GenBank/DDBJ databases">
        <authorList>
            <person name="Osei Sekyere J."/>
            <person name="Sivertsen A."/>
            <person name="Pedersen A.T."/>
            <person name="Sundsfjord A."/>
        </authorList>
    </citation>
    <scope>NUCLEOTIDE SEQUENCE [LARGE SCALE GENOMIC DNA]</scope>
    <source>
        <strain evidence="16">945174350</strain>
    </source>
</reference>
<evidence type="ECO:0000313" key="13">
    <source>
        <dbReference type="EMBL" id="OCO80476.1"/>
    </source>
</evidence>
<evidence type="ECO:0000313" key="11">
    <source>
        <dbReference type="EMBL" id="MDX7085345.1"/>
    </source>
</evidence>
<keyword evidence="3" id="KW-1003">Cell membrane</keyword>
<feature type="domain" description="ABC transmembrane type-1" evidence="9">
    <location>
        <begin position="68"/>
        <end position="257"/>
    </location>
</feature>
<evidence type="ECO:0000256" key="2">
    <source>
        <dbReference type="ARBA" id="ARBA00022448"/>
    </source>
</evidence>
<reference evidence="15 19" key="8">
    <citation type="submission" date="2019-07" db="EMBL/GenBank/DDBJ databases">
        <title>Investigation of anaerobic lignin degradation for improved lignocellulosic biofuels.</title>
        <authorList>
            <person name="Deangelis K.PhD."/>
        </authorList>
    </citation>
    <scope>NUCLEOTIDE SEQUENCE [LARGE SCALE GENOMIC DNA]</scope>
    <source>
        <strain evidence="15 19">106R</strain>
    </source>
</reference>
<evidence type="ECO:0000256" key="8">
    <source>
        <dbReference type="RuleBase" id="RU363032"/>
    </source>
</evidence>
<dbReference type="EMBL" id="CP029449">
    <property type="protein sequence ID" value="AWL71206.1"/>
    <property type="molecule type" value="Genomic_DNA"/>
</dbReference>
<evidence type="ECO:0000259" key="9">
    <source>
        <dbReference type="PROSITE" id="PS50928"/>
    </source>
</evidence>
<reference evidence="18" key="4">
    <citation type="submission" date="2018-06" db="EMBL/GenBank/DDBJ databases">
        <title>Serratia marcescens genome sequencing and assembly.</title>
        <authorList>
            <person name="Martins R.C."/>
            <person name="Perdigao-Neto L.V."/>
            <person name="Costa S.F."/>
            <person name="Levin A.S.S."/>
        </authorList>
    </citation>
    <scope>NUCLEOTIDE SEQUENCE [LARGE SCALE GENOMIC DNA]</scope>
    <source>
        <strain evidence="18">1283</strain>
    </source>
</reference>
<dbReference type="EMBL" id="WNKC01000002">
    <property type="protein sequence ID" value="MVF04486.1"/>
    <property type="molecule type" value="Genomic_DNA"/>
</dbReference>
<feature type="transmembrane region" description="Helical" evidence="8">
    <location>
        <begin position="173"/>
        <end position="201"/>
    </location>
</feature>
<feature type="transmembrane region" description="Helical" evidence="8">
    <location>
        <begin position="7"/>
        <end position="29"/>
    </location>
</feature>
<evidence type="ECO:0000313" key="19">
    <source>
        <dbReference type="Proteomes" id="UP000320710"/>
    </source>
</evidence>
<comment type="subcellular location">
    <subcellularLocation>
        <location evidence="1">Cell inner membrane</location>
        <topology evidence="1">Multi-pass membrane protein</topology>
    </subcellularLocation>
    <subcellularLocation>
        <location evidence="8">Cell membrane</location>
        <topology evidence="8">Multi-pass membrane protein</topology>
    </subcellularLocation>
</comment>
<evidence type="ECO:0000313" key="12">
    <source>
        <dbReference type="EMBL" id="MVF04486.1"/>
    </source>
</evidence>
<dbReference type="CDD" id="cd06261">
    <property type="entry name" value="TM_PBP2"/>
    <property type="match status" value="1"/>
</dbReference>
<reference evidence="13" key="2">
    <citation type="journal article" date="2017" name="PLoS ONE">
        <title>Genomic and phenotypic characterisation of fluoroquinolone resistance mechanisms in Enterobacteriaceae in Durban, South Africa.</title>
        <authorList>
            <person name="Osei Sekyere J."/>
            <person name="Amoako D.G."/>
        </authorList>
    </citation>
    <scope>NUCLEOTIDE SEQUENCE</scope>
    <source>
        <strain evidence="13">945174350</strain>
    </source>
</reference>
<keyword evidence="18" id="KW-1185">Reference proteome</keyword>
<evidence type="ECO:0000313" key="21">
    <source>
        <dbReference type="Proteomes" id="UP001275057"/>
    </source>
</evidence>
<evidence type="ECO:0000256" key="5">
    <source>
        <dbReference type="ARBA" id="ARBA00022692"/>
    </source>
</evidence>
<dbReference type="Gene3D" id="1.10.3720.10">
    <property type="entry name" value="MetI-like"/>
    <property type="match status" value="1"/>
</dbReference>
<evidence type="ECO:0000256" key="7">
    <source>
        <dbReference type="ARBA" id="ARBA00023136"/>
    </source>
</evidence>
<dbReference type="Proteomes" id="UP001275057">
    <property type="component" value="Unassembled WGS sequence"/>
</dbReference>
<dbReference type="SUPFAM" id="SSF161098">
    <property type="entry name" value="MetI-like"/>
    <property type="match status" value="1"/>
</dbReference>
<sequence>MNASKKTLVYLFMGLAALASVVPFIWMLVTSLKTQAESIQIPLTLLPAHPSLQAYGRVMHEIPFAGFYLNSLLATFFTVTLQMAIATLAAYGFSRLHFRGRDAVFLVCVSILMVPGQAFLIPQFLVVQKLGLVNSITGLVLPGIFSVYATFLLRQFFLAVPKEMEEAALIDGYSYFAIFWRIMLPLIRPGIIACVIINGLWSWNNLMWPLIVNTTTEKLTLPVGLASLSSRAGVEYPLLMAGALMAVIPMLMLFIIFQRYFIQGIASAGVKG</sequence>
<evidence type="ECO:0000313" key="17">
    <source>
        <dbReference type="Proteomes" id="UP000245399"/>
    </source>
</evidence>
<feature type="transmembrane region" description="Helical" evidence="8">
    <location>
        <begin position="236"/>
        <end position="257"/>
    </location>
</feature>
<dbReference type="AlphaFoldDB" id="A0A0G3SYZ3"/>
<dbReference type="Proteomes" id="UP000247823">
    <property type="component" value="Unassembled WGS sequence"/>
</dbReference>
<evidence type="ECO:0000313" key="15">
    <source>
        <dbReference type="EMBL" id="TQI84194.1"/>
    </source>
</evidence>
<dbReference type="Pfam" id="PF00528">
    <property type="entry name" value="BPD_transp_1"/>
    <property type="match status" value="1"/>
</dbReference>
<feature type="transmembrane region" description="Helical" evidence="8">
    <location>
        <begin position="67"/>
        <end position="91"/>
    </location>
</feature>
<evidence type="ECO:0000256" key="4">
    <source>
        <dbReference type="ARBA" id="ARBA00022519"/>
    </source>
</evidence>
<feature type="transmembrane region" description="Helical" evidence="8">
    <location>
        <begin position="103"/>
        <end position="126"/>
    </location>
</feature>
<evidence type="ECO:0000313" key="10">
    <source>
        <dbReference type="EMBL" id="AWL71206.1"/>
    </source>
</evidence>
<evidence type="ECO:0000256" key="1">
    <source>
        <dbReference type="ARBA" id="ARBA00004429"/>
    </source>
</evidence>
<keyword evidence="6 8" id="KW-1133">Transmembrane helix</keyword>
<comment type="similarity">
    <text evidence="8">Belongs to the binding-protein-dependent transport system permease family.</text>
</comment>
<evidence type="ECO:0000313" key="14">
    <source>
        <dbReference type="EMBL" id="PYA54032.1"/>
    </source>
</evidence>
<keyword evidence="2 8" id="KW-0813">Transport</keyword>
<dbReference type="GO" id="GO:0055085">
    <property type="term" value="P:transmembrane transport"/>
    <property type="evidence" value="ECO:0007669"/>
    <property type="project" value="InterPro"/>
</dbReference>
<reference evidence="14 18" key="5">
    <citation type="submission" date="2018-06" db="EMBL/GenBank/DDBJ databases">
        <title>Serratia marcescens genome sequencing and assembly.</title>
        <authorList>
            <person name="Martins R.C.R."/>
            <person name="Perdigao-Neto L.V."/>
            <person name="Costa S.F."/>
            <person name="Levin A.S.S."/>
        </authorList>
    </citation>
    <scope>NUCLEOTIDE SEQUENCE [LARGE SCALE GENOMIC DNA]</scope>
    <source>
        <strain evidence="14 18">1283</strain>
    </source>
</reference>
<dbReference type="PANTHER" id="PTHR43744:SF12">
    <property type="entry name" value="ABC TRANSPORTER PERMEASE PROTEIN MG189-RELATED"/>
    <property type="match status" value="1"/>
</dbReference>
<gene>
    <name evidence="13" type="ORF">AN695_0206270</name>
    <name evidence="10" type="ORF">DKC05_27940</name>
    <name evidence="14" type="ORF">DMW51_28930</name>
    <name evidence="15" type="ORF">FHU12_1699</name>
    <name evidence="12" type="ORF">GMA22_14610</name>
    <name evidence="11" type="ORF">SJ435_23465</name>
</gene>
<protein>
    <submittedName>
        <fullName evidence="12">ABC transporter permease subunit</fullName>
    </submittedName>
    <submittedName>
        <fullName evidence="15">Carbohydrate ABC transporter membrane protein 2 (CUT1 family)</fullName>
    </submittedName>
    <submittedName>
        <fullName evidence="10">Carbohydrate ABC transporter permease</fullName>
    </submittedName>
    <submittedName>
        <fullName evidence="13">Sugar ABC transporter permease</fullName>
    </submittedName>
</protein>
<feature type="transmembrane region" description="Helical" evidence="8">
    <location>
        <begin position="132"/>
        <end position="153"/>
    </location>
</feature>
<reference evidence="12 20" key="9">
    <citation type="submission" date="2019-11" db="EMBL/GenBank/DDBJ databases">
        <title>Whole genome sequence of a plant growth promoting strain Serratia marcescens BTL07 isolated from the rhizoplane of Chili (Capsicum annuum).</title>
        <authorList>
            <person name="Dutta S."/>
            <person name="Khatun A."/>
            <person name="Gupta D.R."/>
            <person name="Surovy M.Z."/>
            <person name="Rahman M.M."/>
            <person name="Mahmud N.U."/>
            <person name="Emes R."/>
            <person name="Warry A."/>
            <person name="West H."/>
            <person name="Clarke M.L."/>
            <person name="Islam M.T."/>
        </authorList>
    </citation>
    <scope>NUCLEOTIDE SEQUENCE [LARGE SCALE GENOMIC DNA]</scope>
    <source>
        <strain evidence="12 20">BTL07</strain>
    </source>
</reference>
<dbReference type="PROSITE" id="PS50928">
    <property type="entry name" value="ABC_TM1"/>
    <property type="match status" value="1"/>
</dbReference>
<evidence type="ECO:0000256" key="3">
    <source>
        <dbReference type="ARBA" id="ARBA00022475"/>
    </source>
</evidence>
<dbReference type="EMBL" id="QJQB01000650">
    <property type="protein sequence ID" value="PYA54032.1"/>
    <property type="molecule type" value="Genomic_DNA"/>
</dbReference>
<dbReference type="GO" id="GO:0005886">
    <property type="term" value="C:plasma membrane"/>
    <property type="evidence" value="ECO:0007669"/>
    <property type="project" value="UniProtKB-SubCell"/>
</dbReference>
<dbReference type="EMBL" id="VFMJ01000001">
    <property type="protein sequence ID" value="TQI84194.1"/>
    <property type="molecule type" value="Genomic_DNA"/>
</dbReference>
<dbReference type="EMBL" id="JAXABG010000022">
    <property type="protein sequence ID" value="MDX7085345.1"/>
    <property type="molecule type" value="Genomic_DNA"/>
</dbReference>
<evidence type="ECO:0000313" key="18">
    <source>
        <dbReference type="Proteomes" id="UP000247823"/>
    </source>
</evidence>
<accession>A0A0G3SYZ3</accession>
<reference evidence="10 17" key="3">
    <citation type="submission" date="2018-05" db="EMBL/GenBank/DDBJ databases">
        <title>Klebsiella quasipneumonaiae provides a window into carbapenemase gene transfer, plasmid rearrangements and nosocomial acquisition from the hospital environment.</title>
        <authorList>
            <person name="Mathers A.J."/>
            <person name="Vegesana K."/>
            <person name="Stoesser N."/>
            <person name="Crook D."/>
            <person name="Vaughan A."/>
            <person name="Barry K."/>
            <person name="Parikh H."/>
            <person name="Sebra R."/>
            <person name="Kotay S."/>
            <person name="Walker A.S."/>
            <person name="Sheppard A.E."/>
        </authorList>
    </citation>
    <scope>NUCLEOTIDE SEQUENCE [LARGE SCALE GENOMIC DNA]</scope>
    <source>
        <strain evidence="10 17">CAV1761</strain>
    </source>
</reference>
<evidence type="ECO:0000313" key="20">
    <source>
        <dbReference type="Proteomes" id="UP000443014"/>
    </source>
</evidence>
<proteinExistence type="inferred from homology"/>
<dbReference type="Proteomes" id="UP000320710">
    <property type="component" value="Unassembled WGS sequence"/>
</dbReference>
<keyword evidence="5 8" id="KW-0812">Transmembrane</keyword>
<reference evidence="11 21" key="10">
    <citation type="submission" date="2023-11" db="EMBL/GenBank/DDBJ databases">
        <title>Detection of rare carbapenemases in Enterobacterales - comparison of two colorimetric and two CIM-based carbapenemase assays.</title>
        <authorList>
            <person name="Schaffarczyk L."/>
            <person name="Noster J."/>
            <person name="Stelzer Y."/>
            <person name="Sattler J."/>
            <person name="Gatermann S."/>
            <person name="Hamprecht A."/>
        </authorList>
    </citation>
    <scope>NUCLEOTIDE SEQUENCE [LARGE SCALE GENOMIC DNA]</scope>
    <source>
        <strain evidence="11 21">CIM-Carb-136</strain>
    </source>
</reference>
<dbReference type="RefSeq" id="WP_004938251.1">
    <property type="nucleotide sequence ID" value="NZ_BRPU01000013.1"/>
</dbReference>
<dbReference type="Proteomes" id="UP000245399">
    <property type="component" value="Chromosome"/>
</dbReference>